<comment type="caution">
    <text evidence="2">The sequence shown here is derived from an EMBL/GenBank/DDBJ whole genome shotgun (WGS) entry which is preliminary data.</text>
</comment>
<organism evidence="2">
    <name type="scientific">marine sediment metagenome</name>
    <dbReference type="NCBI Taxonomy" id="412755"/>
    <lineage>
        <taxon>unclassified sequences</taxon>
        <taxon>metagenomes</taxon>
        <taxon>ecological metagenomes</taxon>
    </lineage>
</organism>
<gene>
    <name evidence="2" type="ORF">S03H2_14957</name>
</gene>
<dbReference type="InterPro" id="IPR011006">
    <property type="entry name" value="CheY-like_superfamily"/>
</dbReference>
<accession>X1FL49</accession>
<reference evidence="2" key="1">
    <citation type="journal article" date="2014" name="Front. Microbiol.">
        <title>High frequency of phylogenetically diverse reductive dehalogenase-homologous genes in deep subseafloor sedimentary metagenomes.</title>
        <authorList>
            <person name="Kawai M."/>
            <person name="Futagami T."/>
            <person name="Toyoda A."/>
            <person name="Takaki Y."/>
            <person name="Nishi S."/>
            <person name="Hori S."/>
            <person name="Arai W."/>
            <person name="Tsubouchi T."/>
            <person name="Morono Y."/>
            <person name="Uchiyama I."/>
            <person name="Ito T."/>
            <person name="Fujiyama A."/>
            <person name="Inagaki F."/>
            <person name="Takami H."/>
        </authorList>
    </citation>
    <scope>NUCLEOTIDE SEQUENCE</scope>
    <source>
        <strain evidence="2">Expedition CK06-06</strain>
    </source>
</reference>
<dbReference type="AlphaFoldDB" id="X1FL49"/>
<dbReference type="Pfam" id="PF00072">
    <property type="entry name" value="Response_reg"/>
    <property type="match status" value="1"/>
</dbReference>
<evidence type="ECO:0000313" key="2">
    <source>
        <dbReference type="EMBL" id="GAH46411.1"/>
    </source>
</evidence>
<dbReference type="GO" id="GO:0000160">
    <property type="term" value="P:phosphorelay signal transduction system"/>
    <property type="evidence" value="ECO:0007669"/>
    <property type="project" value="InterPro"/>
</dbReference>
<evidence type="ECO:0000259" key="1">
    <source>
        <dbReference type="PROSITE" id="PS50110"/>
    </source>
</evidence>
<protein>
    <recommendedName>
        <fullName evidence="1">Response regulatory domain-containing protein</fullName>
    </recommendedName>
</protein>
<feature type="domain" description="Response regulatory" evidence="1">
    <location>
        <begin position="1"/>
        <end position="78"/>
    </location>
</feature>
<proteinExistence type="predicted"/>
<sequence length="80" mass="9191">KISEGCFSCLIMDVELPEMKGYEAVSILKSIDPKIKIIMTAKRNTKNLEAKVREQDIFFYFIKSFDKEELKLAVTNAISK</sequence>
<dbReference type="CDD" id="cd00156">
    <property type="entry name" value="REC"/>
    <property type="match status" value="1"/>
</dbReference>
<dbReference type="InterPro" id="IPR001789">
    <property type="entry name" value="Sig_transdc_resp-reg_receiver"/>
</dbReference>
<dbReference type="EMBL" id="BARU01007593">
    <property type="protein sequence ID" value="GAH46411.1"/>
    <property type="molecule type" value="Genomic_DNA"/>
</dbReference>
<dbReference type="Gene3D" id="3.40.50.2300">
    <property type="match status" value="1"/>
</dbReference>
<dbReference type="PROSITE" id="PS50110">
    <property type="entry name" value="RESPONSE_REGULATORY"/>
    <property type="match status" value="1"/>
</dbReference>
<name>X1FL49_9ZZZZ</name>
<dbReference type="SUPFAM" id="SSF52172">
    <property type="entry name" value="CheY-like"/>
    <property type="match status" value="1"/>
</dbReference>
<feature type="non-terminal residue" evidence="2">
    <location>
        <position position="1"/>
    </location>
</feature>